<evidence type="ECO:0000313" key="5">
    <source>
        <dbReference type="EMBL" id="MET3600491.1"/>
    </source>
</evidence>
<dbReference type="Gene3D" id="1.10.490.10">
    <property type="entry name" value="Globins"/>
    <property type="match status" value="1"/>
</dbReference>
<dbReference type="Proteomes" id="UP001549164">
    <property type="component" value="Unassembled WGS sequence"/>
</dbReference>
<dbReference type="InterPro" id="IPR012292">
    <property type="entry name" value="Globin/Proto"/>
</dbReference>
<protein>
    <submittedName>
        <fullName evidence="5">Hemoglobin</fullName>
    </submittedName>
</protein>
<keyword evidence="6" id="KW-1185">Reference proteome</keyword>
<dbReference type="EMBL" id="JBEPLY010000007">
    <property type="protein sequence ID" value="MET3600491.1"/>
    <property type="molecule type" value="Genomic_DNA"/>
</dbReference>
<evidence type="ECO:0000256" key="3">
    <source>
        <dbReference type="ARBA" id="ARBA00022723"/>
    </source>
</evidence>
<keyword evidence="2" id="KW-0349">Heme</keyword>
<dbReference type="SUPFAM" id="SSF46458">
    <property type="entry name" value="Globin-like"/>
    <property type="match status" value="1"/>
</dbReference>
<keyword evidence="4" id="KW-0408">Iron</keyword>
<dbReference type="InterPro" id="IPR009050">
    <property type="entry name" value="Globin-like_sf"/>
</dbReference>
<name>A0ABV2IC41_9HYPH</name>
<dbReference type="CDD" id="cd08916">
    <property type="entry name" value="TrHb3_P"/>
    <property type="match status" value="1"/>
</dbReference>
<accession>A0ABV2IC41</accession>
<evidence type="ECO:0000313" key="6">
    <source>
        <dbReference type="Proteomes" id="UP001549164"/>
    </source>
</evidence>
<dbReference type="InterPro" id="IPR001486">
    <property type="entry name" value="Hemoglobin_trunc"/>
</dbReference>
<evidence type="ECO:0000256" key="4">
    <source>
        <dbReference type="ARBA" id="ARBA00023004"/>
    </source>
</evidence>
<dbReference type="RefSeq" id="WP_354434411.1">
    <property type="nucleotide sequence ID" value="NZ_JBEPLY010000007.1"/>
</dbReference>
<gene>
    <name evidence="5" type="ORF">ABID12_002440</name>
</gene>
<evidence type="ECO:0000256" key="2">
    <source>
        <dbReference type="ARBA" id="ARBA00022617"/>
    </source>
</evidence>
<sequence length="143" mass="16544">MSEIPENTPKDDVVTEDLIRDVVTEFYAKAREDELLGPIFKRVVPDEKWAAHIDTITDFWSSVFLKTQRYHGKPMPKHLAIPELSDEHFLRWLKLFSETAQQHCTPDTALRFTERAQKIANAMRINIAMQRGQNLVELKPLGA</sequence>
<dbReference type="Pfam" id="PF01152">
    <property type="entry name" value="Bac_globin"/>
    <property type="match status" value="1"/>
</dbReference>
<evidence type="ECO:0000256" key="1">
    <source>
        <dbReference type="ARBA" id="ARBA00022448"/>
    </source>
</evidence>
<proteinExistence type="predicted"/>
<reference evidence="5 6" key="1">
    <citation type="submission" date="2024-06" db="EMBL/GenBank/DDBJ databases">
        <title>Genomic Encyclopedia of Type Strains, Phase IV (KMG-IV): sequencing the most valuable type-strain genomes for metagenomic binning, comparative biology and taxonomic classification.</title>
        <authorList>
            <person name="Goeker M."/>
        </authorList>
    </citation>
    <scope>NUCLEOTIDE SEQUENCE [LARGE SCALE GENOMIC DNA]</scope>
    <source>
        <strain evidence="5 6">DSM 28102</strain>
    </source>
</reference>
<comment type="caution">
    <text evidence="5">The sequence shown here is derived from an EMBL/GenBank/DDBJ whole genome shotgun (WGS) entry which is preliminary data.</text>
</comment>
<keyword evidence="1" id="KW-0813">Transport</keyword>
<keyword evidence="3" id="KW-0479">Metal-binding</keyword>
<organism evidence="5 6">
    <name type="scientific">Martelella mangrovi</name>
    <dbReference type="NCBI Taxonomy" id="1397477"/>
    <lineage>
        <taxon>Bacteria</taxon>
        <taxon>Pseudomonadati</taxon>
        <taxon>Pseudomonadota</taxon>
        <taxon>Alphaproteobacteria</taxon>
        <taxon>Hyphomicrobiales</taxon>
        <taxon>Aurantimonadaceae</taxon>
        <taxon>Martelella</taxon>
    </lineage>
</organism>